<dbReference type="SUPFAM" id="SSF55874">
    <property type="entry name" value="ATPase domain of HSP90 chaperone/DNA topoisomerase II/histidine kinase"/>
    <property type="match status" value="1"/>
</dbReference>
<evidence type="ECO:0000259" key="3">
    <source>
        <dbReference type="Pfam" id="PF02518"/>
    </source>
</evidence>
<feature type="compositionally biased region" description="Basic and acidic residues" evidence="1">
    <location>
        <begin position="1"/>
        <end position="11"/>
    </location>
</feature>
<evidence type="ECO:0000313" key="4">
    <source>
        <dbReference type="EMBL" id="CAE0772264.1"/>
    </source>
</evidence>
<reference evidence="4" key="1">
    <citation type="submission" date="2021-01" db="EMBL/GenBank/DDBJ databases">
        <authorList>
            <person name="Corre E."/>
            <person name="Pelletier E."/>
            <person name="Niang G."/>
            <person name="Scheremetjew M."/>
            <person name="Finn R."/>
            <person name="Kale V."/>
            <person name="Holt S."/>
            <person name="Cochrane G."/>
            <person name="Meng A."/>
            <person name="Brown T."/>
            <person name="Cohen L."/>
        </authorList>
    </citation>
    <scope>NUCLEOTIDE SEQUENCE</scope>
    <source>
        <strain evidence="4">CCMP645</strain>
    </source>
</reference>
<keyword evidence="2" id="KW-0812">Transmembrane</keyword>
<dbReference type="InterPro" id="IPR036890">
    <property type="entry name" value="HATPase_C_sf"/>
</dbReference>
<sequence length="720" mass="79083">MAPASEEEHKQGKAKAPHASVAPGWLQPPTAASQFPMSRWTLRFKDASMETAHRETLTKSPTLISVFTICNAVCLCAYCTGYMIDCKIIQANFLPLIMLNIPYQAFELCCFLRPTVPGQASFCDYLERLKFVWAGVVFAGLHLCSYLLSNEREEACGGGALTASCSHIGLVFDGNVVICTVLIPYVTQPSFALKLCISATVMAIHTLSPFWFPIQIELPAIGISVAVGNALGYVLEHSLRSTFREQHARLADQELLMQMKVAANMRLTHTIKGKCGTANSLAFAVISCLQGICIEQVQRALQLVHRMHFLLEEAEWWCNHRQLCVHLELGTYQTKRAACDVKARIEKLVGFDGAVNKCALASCSVDETVLGLAMDEALSNARQFRSPGTNIEISVQVEEFEGKSMLHVQTDSTNRANVPLLSAEQCLRVVQSGYKKHSLSAFSDGVGLTNVQQAAHAVGGRIWLQGYSSSSCVNHTVFHLIIPVDGIVWRREPHAMSDTEDDARETPGERSIFWSEEREEASSRLEEVHADPAQSRAATAVLETGSSQCLSPPSLPADMRNIDDPLLCLGLDDSSMCRQLHELLFSDFLEADMSRSASLGATVEEVESFVDVALGLKTTDLTNVPESERRAVDVVLIDQHLIVEDRRWLGSEIAQTLRARGFSGVICLMSGTVTEHLQGLQQQEVIDRAFSKGASPLDIADTIHELHEEKILGVRRTGGP</sequence>
<dbReference type="EMBL" id="HBIZ01039009">
    <property type="protein sequence ID" value="CAE0772264.1"/>
    <property type="molecule type" value="Transcribed_RNA"/>
</dbReference>
<dbReference type="AlphaFoldDB" id="A0A7S4BP30"/>
<feature type="region of interest" description="Disordered" evidence="1">
    <location>
        <begin position="1"/>
        <end position="23"/>
    </location>
</feature>
<feature type="transmembrane region" description="Helical" evidence="2">
    <location>
        <begin position="63"/>
        <end position="84"/>
    </location>
</feature>
<keyword evidence="2" id="KW-0472">Membrane</keyword>
<dbReference type="Gene3D" id="3.30.565.10">
    <property type="entry name" value="Histidine kinase-like ATPase, C-terminal domain"/>
    <property type="match status" value="1"/>
</dbReference>
<gene>
    <name evidence="4" type="ORF">PCAR00345_LOCUS24876</name>
</gene>
<dbReference type="InterPro" id="IPR003594">
    <property type="entry name" value="HATPase_dom"/>
</dbReference>
<evidence type="ECO:0000256" key="1">
    <source>
        <dbReference type="SAM" id="MobiDB-lite"/>
    </source>
</evidence>
<dbReference type="Pfam" id="PF02518">
    <property type="entry name" value="HATPase_c"/>
    <property type="match status" value="1"/>
</dbReference>
<organism evidence="4">
    <name type="scientific">Chrysotila carterae</name>
    <name type="common">Marine alga</name>
    <name type="synonym">Syracosphaera carterae</name>
    <dbReference type="NCBI Taxonomy" id="13221"/>
    <lineage>
        <taxon>Eukaryota</taxon>
        <taxon>Haptista</taxon>
        <taxon>Haptophyta</taxon>
        <taxon>Prymnesiophyceae</taxon>
        <taxon>Isochrysidales</taxon>
        <taxon>Isochrysidaceae</taxon>
        <taxon>Chrysotila</taxon>
    </lineage>
</organism>
<name>A0A7S4BP30_CHRCT</name>
<evidence type="ECO:0000256" key="2">
    <source>
        <dbReference type="SAM" id="Phobius"/>
    </source>
</evidence>
<keyword evidence="2" id="KW-1133">Transmembrane helix</keyword>
<feature type="domain" description="Histidine kinase/HSP90-like ATPase" evidence="3">
    <location>
        <begin position="366"/>
        <end position="484"/>
    </location>
</feature>
<protein>
    <recommendedName>
        <fullName evidence="3">Histidine kinase/HSP90-like ATPase domain-containing protein</fullName>
    </recommendedName>
</protein>
<accession>A0A7S4BP30</accession>
<proteinExistence type="predicted"/>
<feature type="region of interest" description="Disordered" evidence="1">
    <location>
        <begin position="525"/>
        <end position="556"/>
    </location>
</feature>